<keyword evidence="3 8" id="KW-0812">Transmembrane</keyword>
<evidence type="ECO:0000256" key="5">
    <source>
        <dbReference type="ARBA" id="ARBA00023136"/>
    </source>
</evidence>
<keyword evidence="4 8" id="KW-1133">Transmembrane helix</keyword>
<dbReference type="PANTHER" id="PTHR42643:SF38">
    <property type="entry name" value="IONOTROPIC RECEPTOR 100A"/>
    <property type="match status" value="1"/>
</dbReference>
<feature type="transmembrane region" description="Helical" evidence="8">
    <location>
        <begin position="743"/>
        <end position="764"/>
    </location>
</feature>
<feature type="signal peptide" evidence="9">
    <location>
        <begin position="1"/>
        <end position="23"/>
    </location>
</feature>
<evidence type="ECO:0000256" key="3">
    <source>
        <dbReference type="ARBA" id="ARBA00022692"/>
    </source>
</evidence>
<feature type="chain" id="PRO_5040452561" description="Ionotropic receptor" evidence="9">
    <location>
        <begin position="24"/>
        <end position="789"/>
    </location>
</feature>
<feature type="transmembrane region" description="Helical" evidence="8">
    <location>
        <begin position="436"/>
        <end position="455"/>
    </location>
</feature>
<evidence type="ECO:0000313" key="11">
    <source>
        <dbReference type="Proteomes" id="UP001152759"/>
    </source>
</evidence>
<keyword evidence="7" id="KW-0325">Glycoprotein</keyword>
<evidence type="ECO:0000256" key="7">
    <source>
        <dbReference type="ARBA" id="ARBA00023180"/>
    </source>
</evidence>
<evidence type="ECO:0000256" key="2">
    <source>
        <dbReference type="ARBA" id="ARBA00022475"/>
    </source>
</evidence>
<protein>
    <recommendedName>
        <fullName evidence="12">Ionotropic receptor</fullName>
    </recommendedName>
</protein>
<accession>A0A9P0AB76</accession>
<gene>
    <name evidence="10" type="ORF">BEMITA_LOCUS7007</name>
</gene>
<dbReference type="Proteomes" id="UP001152759">
    <property type="component" value="Chromosome 4"/>
</dbReference>
<evidence type="ECO:0000256" key="1">
    <source>
        <dbReference type="ARBA" id="ARBA00004651"/>
    </source>
</evidence>
<evidence type="ECO:0000256" key="8">
    <source>
        <dbReference type="SAM" id="Phobius"/>
    </source>
</evidence>
<proteinExistence type="predicted"/>
<dbReference type="InterPro" id="IPR052192">
    <property type="entry name" value="Insect_Ionotropic_Sensory_Rcpt"/>
</dbReference>
<keyword evidence="9" id="KW-0732">Signal</keyword>
<feature type="transmembrane region" description="Helical" evidence="8">
    <location>
        <begin position="475"/>
        <end position="494"/>
    </location>
</feature>
<name>A0A9P0AB76_BEMTA</name>
<keyword evidence="2" id="KW-1003">Cell membrane</keyword>
<dbReference type="GO" id="GO:0005886">
    <property type="term" value="C:plasma membrane"/>
    <property type="evidence" value="ECO:0007669"/>
    <property type="project" value="UniProtKB-SubCell"/>
</dbReference>
<keyword evidence="5 8" id="KW-0472">Membrane</keyword>
<dbReference type="AlphaFoldDB" id="A0A9P0AB76"/>
<feature type="transmembrane region" description="Helical" evidence="8">
    <location>
        <begin position="506"/>
        <end position="530"/>
    </location>
</feature>
<keyword evidence="6" id="KW-0675">Receptor</keyword>
<evidence type="ECO:0000256" key="9">
    <source>
        <dbReference type="SAM" id="SignalP"/>
    </source>
</evidence>
<comment type="subcellular location">
    <subcellularLocation>
        <location evidence="1">Cell membrane</location>
        <topology evidence="1">Multi-pass membrane protein</topology>
    </subcellularLocation>
</comment>
<evidence type="ECO:0000256" key="6">
    <source>
        <dbReference type="ARBA" id="ARBA00023170"/>
    </source>
</evidence>
<evidence type="ECO:0008006" key="12">
    <source>
        <dbReference type="Google" id="ProtNLM"/>
    </source>
</evidence>
<reference evidence="10" key="1">
    <citation type="submission" date="2021-12" db="EMBL/GenBank/DDBJ databases">
        <authorList>
            <person name="King R."/>
        </authorList>
    </citation>
    <scope>NUCLEOTIDE SEQUENCE</scope>
</reference>
<dbReference type="EMBL" id="OU963865">
    <property type="protein sequence ID" value="CAH0388063.1"/>
    <property type="molecule type" value="Genomic_DNA"/>
</dbReference>
<evidence type="ECO:0000313" key="10">
    <source>
        <dbReference type="EMBL" id="CAH0388063.1"/>
    </source>
</evidence>
<dbReference type="PANTHER" id="PTHR42643">
    <property type="entry name" value="IONOTROPIC RECEPTOR 20A-RELATED"/>
    <property type="match status" value="1"/>
</dbReference>
<organism evidence="10 11">
    <name type="scientific">Bemisia tabaci</name>
    <name type="common">Sweetpotato whitefly</name>
    <name type="synonym">Aleurodes tabaci</name>
    <dbReference type="NCBI Taxonomy" id="7038"/>
    <lineage>
        <taxon>Eukaryota</taxon>
        <taxon>Metazoa</taxon>
        <taxon>Ecdysozoa</taxon>
        <taxon>Arthropoda</taxon>
        <taxon>Hexapoda</taxon>
        <taxon>Insecta</taxon>
        <taxon>Pterygota</taxon>
        <taxon>Neoptera</taxon>
        <taxon>Paraneoptera</taxon>
        <taxon>Hemiptera</taxon>
        <taxon>Sternorrhyncha</taxon>
        <taxon>Aleyrodoidea</taxon>
        <taxon>Aleyrodidae</taxon>
        <taxon>Aleyrodinae</taxon>
        <taxon>Bemisia</taxon>
    </lineage>
</organism>
<keyword evidence="11" id="KW-1185">Reference proteome</keyword>
<evidence type="ECO:0000256" key="4">
    <source>
        <dbReference type="ARBA" id="ARBA00022989"/>
    </source>
</evidence>
<sequence>MYSRPSFVIIVTSLLFIMTQILQTNQDRYGPISLALKVCMNTHELSHEDLFHVISLNPLWPVTRLIKLLHDNSIPTISINHREYLRRSKTTHSTKNMIFLLKSADEILSLVLDSVSGEPEKIVGHSEIFDSKKLFKTSNISNYEEIGLEQDLPRYCVEFNENQKSGGHYSTENCDLKVPLSVEELEDGSELSDEVFDMTRGLFAHNVWNYKNNFIFIVMPFKDADSALRALVTRRNGKESMLFPKKSKDSSNIPHDTNLIYYFKFFWRFYKNYRSVICHEKGCRTYNPFTNTLKSYSGAEDENFEFSHDNMHKKPVELYLEHSITDHTENIQSYIAWDLILWEAFRHLDEVLNCTTSEYARMAETGDMPIDYHYCSIALKTDATVCALDFRTVMSEKDLSLFDYSVSIDYYALLVITPRSEFIPQYLVVFKCFSPAVWIAIFMTAWTFILMQYLFQFSQCHIFYGFHTETELGSYKRMPVFLTVYSYFICGSPPRLLLGHLSTGKILFLIFSFSVLIVSTLFQSGMTTLLSDRLRYPNIDTLSGLVESDLFIQSIEPKKTHSYFDQQPQYDGIRDKLLTSYHDYNMLLLDPFYRNYSGDTLLLHDINGRARATMISTDGNRTAKKIMENINSMMESDAFLLSAPYTFIRKNTVTLTELKTGQGYNYHVVKECLTTYPLLFPFLKNMFLFDEISSIIAQLLETGHVKRKFEEANGFYSFSMVASPQKDIAEARRPYNLTDLQPAFFSLLIGYLISFLCFIGELLLDYNRNLGFFDLLKRSMKKYSFLKFK</sequence>